<evidence type="ECO:0000313" key="10">
    <source>
        <dbReference type="Proteomes" id="UP000187408"/>
    </source>
</evidence>
<dbReference type="PROSITE" id="PS00675">
    <property type="entry name" value="SIGMA54_INTERACT_1"/>
    <property type="match status" value="1"/>
</dbReference>
<dbReference type="InterPro" id="IPR001789">
    <property type="entry name" value="Sig_transdc_resp-reg_receiver"/>
</dbReference>
<name>A0A1R1ML11_9BACT</name>
<dbReference type="SMART" id="SM00448">
    <property type="entry name" value="REC"/>
    <property type="match status" value="1"/>
</dbReference>
<evidence type="ECO:0000256" key="3">
    <source>
        <dbReference type="ARBA" id="ARBA00023015"/>
    </source>
</evidence>
<accession>A0A1R1ML11</accession>
<organism evidence="9 10">
    <name type="scientific">Desulfurobacterium indicum</name>
    <dbReference type="NCBI Taxonomy" id="1914305"/>
    <lineage>
        <taxon>Bacteria</taxon>
        <taxon>Pseudomonadati</taxon>
        <taxon>Aquificota</taxon>
        <taxon>Aquificia</taxon>
        <taxon>Desulfurobacteriales</taxon>
        <taxon>Desulfurobacteriaceae</taxon>
        <taxon>Desulfurobacterium</taxon>
    </lineage>
</organism>
<evidence type="ECO:0000256" key="6">
    <source>
        <dbReference type="PROSITE-ProRule" id="PRU00169"/>
    </source>
</evidence>
<dbReference type="CDD" id="cd17536">
    <property type="entry name" value="REC_YesN-like"/>
    <property type="match status" value="1"/>
</dbReference>
<dbReference type="InterPro" id="IPR002078">
    <property type="entry name" value="Sigma_54_int"/>
</dbReference>
<dbReference type="Proteomes" id="UP000187408">
    <property type="component" value="Unassembled WGS sequence"/>
</dbReference>
<dbReference type="PRINTS" id="PR01590">
    <property type="entry name" value="HTHFIS"/>
</dbReference>
<dbReference type="CDD" id="cd00009">
    <property type="entry name" value="AAA"/>
    <property type="match status" value="1"/>
</dbReference>
<evidence type="ECO:0000256" key="2">
    <source>
        <dbReference type="ARBA" id="ARBA00022840"/>
    </source>
</evidence>
<evidence type="ECO:0000259" key="7">
    <source>
        <dbReference type="PROSITE" id="PS50045"/>
    </source>
</evidence>
<dbReference type="InterPro" id="IPR058031">
    <property type="entry name" value="AAA_lid_NorR"/>
</dbReference>
<dbReference type="AlphaFoldDB" id="A0A1R1ML11"/>
<keyword evidence="4" id="KW-0238">DNA-binding</keyword>
<dbReference type="GO" id="GO:0000160">
    <property type="term" value="P:phosphorelay signal transduction system"/>
    <property type="evidence" value="ECO:0007669"/>
    <property type="project" value="InterPro"/>
</dbReference>
<dbReference type="Gene3D" id="1.10.10.60">
    <property type="entry name" value="Homeodomain-like"/>
    <property type="match status" value="1"/>
</dbReference>
<dbReference type="FunFam" id="3.40.50.300:FF:000006">
    <property type="entry name" value="DNA-binding transcriptional regulator NtrC"/>
    <property type="match status" value="1"/>
</dbReference>
<keyword evidence="6" id="KW-0597">Phosphoprotein</keyword>
<keyword evidence="5" id="KW-0804">Transcription</keyword>
<dbReference type="PROSITE" id="PS50045">
    <property type="entry name" value="SIGMA54_INTERACT_4"/>
    <property type="match status" value="1"/>
</dbReference>
<evidence type="ECO:0000259" key="8">
    <source>
        <dbReference type="PROSITE" id="PS50110"/>
    </source>
</evidence>
<dbReference type="OrthoDB" id="9334at2"/>
<dbReference type="STRING" id="1914305.BLW93_05020"/>
<dbReference type="Pfam" id="PF00158">
    <property type="entry name" value="Sigma54_activat"/>
    <property type="match status" value="1"/>
</dbReference>
<dbReference type="SMART" id="SM00382">
    <property type="entry name" value="AAA"/>
    <property type="match status" value="1"/>
</dbReference>
<dbReference type="Gene3D" id="3.40.50.2300">
    <property type="match status" value="1"/>
</dbReference>
<dbReference type="GO" id="GO:0043565">
    <property type="term" value="F:sequence-specific DNA binding"/>
    <property type="evidence" value="ECO:0007669"/>
    <property type="project" value="InterPro"/>
</dbReference>
<dbReference type="InterPro" id="IPR002197">
    <property type="entry name" value="HTH_Fis"/>
</dbReference>
<keyword evidence="2" id="KW-0067">ATP-binding</keyword>
<dbReference type="Pfam" id="PF00072">
    <property type="entry name" value="Response_reg"/>
    <property type="match status" value="1"/>
</dbReference>
<evidence type="ECO:0000313" key="9">
    <source>
        <dbReference type="EMBL" id="OMH40497.1"/>
    </source>
</evidence>
<dbReference type="Pfam" id="PF02954">
    <property type="entry name" value="HTH_8"/>
    <property type="match status" value="1"/>
</dbReference>
<dbReference type="PANTHER" id="PTHR32071">
    <property type="entry name" value="TRANSCRIPTIONAL REGULATORY PROTEIN"/>
    <property type="match status" value="1"/>
</dbReference>
<gene>
    <name evidence="9" type="ORF">BLW93_05020</name>
</gene>
<comment type="caution">
    <text evidence="9">The sequence shown here is derived from an EMBL/GenBank/DDBJ whole genome shotgun (WGS) entry which is preliminary data.</text>
</comment>
<dbReference type="Gene3D" id="3.40.50.300">
    <property type="entry name" value="P-loop containing nucleotide triphosphate hydrolases"/>
    <property type="match status" value="1"/>
</dbReference>
<dbReference type="Gene3D" id="1.10.8.60">
    <property type="match status" value="1"/>
</dbReference>
<dbReference type="InterPro" id="IPR025944">
    <property type="entry name" value="Sigma_54_int_dom_CS"/>
</dbReference>
<protein>
    <submittedName>
        <fullName evidence="9">Two-component system response regulator</fullName>
    </submittedName>
</protein>
<dbReference type="InterPro" id="IPR027417">
    <property type="entry name" value="P-loop_NTPase"/>
</dbReference>
<proteinExistence type="predicted"/>
<keyword evidence="3" id="KW-0805">Transcription regulation</keyword>
<dbReference type="GO" id="GO:0006355">
    <property type="term" value="P:regulation of DNA-templated transcription"/>
    <property type="evidence" value="ECO:0007669"/>
    <property type="project" value="InterPro"/>
</dbReference>
<feature type="modified residue" description="4-aspartylphosphate" evidence="6">
    <location>
        <position position="52"/>
    </location>
</feature>
<reference evidence="9 10" key="1">
    <citation type="submission" date="2016-10" db="EMBL/GenBank/DDBJ databases">
        <title>Genome sequence of a sulfur-reducing bacterium Desulfurobacterium indicum K6013.</title>
        <authorList>
            <person name="Cao J."/>
            <person name="Shao Z."/>
            <person name="Alain K."/>
            <person name="Jebbar M."/>
        </authorList>
    </citation>
    <scope>NUCLEOTIDE SEQUENCE [LARGE SCALE GENOMIC DNA]</scope>
    <source>
        <strain evidence="9 10">K6013</strain>
    </source>
</reference>
<dbReference type="PROSITE" id="PS00676">
    <property type="entry name" value="SIGMA54_INTERACT_2"/>
    <property type="match status" value="1"/>
</dbReference>
<dbReference type="PROSITE" id="PS00688">
    <property type="entry name" value="SIGMA54_INTERACT_3"/>
    <property type="match status" value="1"/>
</dbReference>
<dbReference type="InterPro" id="IPR011006">
    <property type="entry name" value="CheY-like_superfamily"/>
</dbReference>
<dbReference type="PROSITE" id="PS50110">
    <property type="entry name" value="RESPONSE_REGULATORY"/>
    <property type="match status" value="1"/>
</dbReference>
<dbReference type="InterPro" id="IPR009057">
    <property type="entry name" value="Homeodomain-like_sf"/>
</dbReference>
<feature type="domain" description="Response regulatory" evidence="8">
    <location>
        <begin position="3"/>
        <end position="113"/>
    </location>
</feature>
<evidence type="ECO:0000256" key="4">
    <source>
        <dbReference type="ARBA" id="ARBA00023125"/>
    </source>
</evidence>
<dbReference type="InterPro" id="IPR025943">
    <property type="entry name" value="Sigma_54_int_dom_ATP-bd_2"/>
</dbReference>
<dbReference type="SUPFAM" id="SSF52540">
    <property type="entry name" value="P-loop containing nucleoside triphosphate hydrolases"/>
    <property type="match status" value="1"/>
</dbReference>
<dbReference type="InterPro" id="IPR003593">
    <property type="entry name" value="AAA+_ATPase"/>
</dbReference>
<dbReference type="InterPro" id="IPR025662">
    <property type="entry name" value="Sigma_54_int_dom_ATP-bd_1"/>
</dbReference>
<dbReference type="GO" id="GO:0005524">
    <property type="term" value="F:ATP binding"/>
    <property type="evidence" value="ECO:0007669"/>
    <property type="project" value="UniProtKB-KW"/>
</dbReference>
<dbReference type="SUPFAM" id="SSF52172">
    <property type="entry name" value="CheY-like"/>
    <property type="match status" value="1"/>
</dbReference>
<dbReference type="RefSeq" id="WP_076713011.1">
    <property type="nucleotide sequence ID" value="NZ_MOEN01000015.1"/>
</dbReference>
<evidence type="ECO:0000256" key="5">
    <source>
        <dbReference type="ARBA" id="ARBA00023163"/>
    </source>
</evidence>
<sequence length="460" mass="52620">MARILIADDERNIRLVLKKYLETLGHIVYEAENGNQALEILKTKKPDMAFLDIKMPGISGIELLSYEKNIPKVILTAYGTMDYTIKAIDKGAVEYITKPFELEEIKTIIDKITFSTEKEELDVIDEDAIIGSSKKMQEVFKLIGRVARTDATVLIVGESGTGKELVARAIHKYSKRANGPFVAINCAALPTNLLEAELFGYEKGAFTGATSRKKGFFEQAHGGTLFLDEIGEIELPLQSKLLRAIQEKEIRRLGGDAPIKVDVRIVAATNRNLEKEVKKGRFREDLFYRLNVLKIELPPLRERKEDIIPLTNFFIKKFSKEFKLPIKQLTERAKKWLYSYDFPGNVRELENMILKAMLLSPIDIIDINDLLTEKQEEKAPNLQEAIREFVTYVFTVEQKDKNNLYDIVMKSAEKILITEVLKHTNWNQVKAARTLGIHRNTLRAKIKELGIEIPRKKHKF</sequence>
<feature type="domain" description="Sigma-54 factor interaction" evidence="7">
    <location>
        <begin position="129"/>
        <end position="358"/>
    </location>
</feature>
<keyword evidence="10" id="KW-1185">Reference proteome</keyword>
<dbReference type="SUPFAM" id="SSF46689">
    <property type="entry name" value="Homeodomain-like"/>
    <property type="match status" value="1"/>
</dbReference>
<dbReference type="EMBL" id="MOEN01000015">
    <property type="protein sequence ID" value="OMH40497.1"/>
    <property type="molecule type" value="Genomic_DNA"/>
</dbReference>
<keyword evidence="1" id="KW-0547">Nucleotide-binding</keyword>
<dbReference type="Pfam" id="PF25601">
    <property type="entry name" value="AAA_lid_14"/>
    <property type="match status" value="1"/>
</dbReference>
<evidence type="ECO:0000256" key="1">
    <source>
        <dbReference type="ARBA" id="ARBA00022741"/>
    </source>
</evidence>